<accession>A0AC59YBH4</accession>
<reference evidence="1" key="1">
    <citation type="submission" date="2023-05" db="EMBL/GenBank/DDBJ databases">
        <authorList>
            <consortium name="ELIXIR-Norway"/>
        </authorList>
    </citation>
    <scope>NUCLEOTIDE SEQUENCE</scope>
</reference>
<dbReference type="EMBL" id="OX596095">
    <property type="protein sequence ID" value="CAM9530362.1"/>
    <property type="molecule type" value="Genomic_DNA"/>
</dbReference>
<proteinExistence type="predicted"/>
<sequence length="126" mass="13726">MVPASLATKVHNKGPSSLRRQLRVSSRLVTPSAAVPSPAKGHLELNLDSSFHLRSPEPTRQSVYHLFGSPELRDRVHALQHLRPRPAAVPRSQGGHGKRGPCEAAREKPAHSQQGNCTGDRDPGRK</sequence>
<evidence type="ECO:0000313" key="1">
    <source>
        <dbReference type="EMBL" id="CAM9530362.1"/>
    </source>
</evidence>
<name>A0AC59YBH4_RANTA</name>
<protein>
    <submittedName>
        <fullName evidence="1">Uncharacterized protein</fullName>
    </submittedName>
</protein>
<evidence type="ECO:0000313" key="2">
    <source>
        <dbReference type="Proteomes" id="UP001162501"/>
    </source>
</evidence>
<dbReference type="Proteomes" id="UP001162501">
    <property type="component" value="Chromosome 11"/>
</dbReference>
<reference evidence="1" key="2">
    <citation type="submission" date="2025-03" db="EMBL/GenBank/DDBJ databases">
        <authorList>
            <consortium name="ELIXIR-Norway"/>
            <consortium name="Elixir Norway"/>
        </authorList>
    </citation>
    <scope>NUCLEOTIDE SEQUENCE</scope>
</reference>
<gene>
    <name evidence="1" type="ORF">MRATA1EN22A_LOCUS3835</name>
</gene>
<organism evidence="1 2">
    <name type="scientific">Rangifer tarandus platyrhynchus</name>
    <name type="common">Svalbard reindeer</name>
    <dbReference type="NCBI Taxonomy" id="3082113"/>
    <lineage>
        <taxon>Eukaryota</taxon>
        <taxon>Metazoa</taxon>
        <taxon>Chordata</taxon>
        <taxon>Craniata</taxon>
        <taxon>Vertebrata</taxon>
        <taxon>Euteleostomi</taxon>
        <taxon>Mammalia</taxon>
        <taxon>Eutheria</taxon>
        <taxon>Laurasiatheria</taxon>
        <taxon>Artiodactyla</taxon>
        <taxon>Ruminantia</taxon>
        <taxon>Pecora</taxon>
        <taxon>Cervidae</taxon>
        <taxon>Odocoileinae</taxon>
        <taxon>Rangifer</taxon>
    </lineage>
</organism>